<name>A0A1M8A444_MALS4</name>
<accession>A0A1M8A444</accession>
<feature type="compositionally biased region" description="Polar residues" evidence="1">
    <location>
        <begin position="27"/>
        <end position="49"/>
    </location>
</feature>
<feature type="region of interest" description="Disordered" evidence="1">
    <location>
        <begin position="1"/>
        <end position="73"/>
    </location>
</feature>
<dbReference type="Pfam" id="PF08634">
    <property type="entry name" value="Pet127"/>
    <property type="match status" value="1"/>
</dbReference>
<proteinExistence type="predicted"/>
<gene>
    <name evidence="2" type="ORF">MSYG_1500</name>
</gene>
<dbReference type="AlphaFoldDB" id="A0A1M8A444"/>
<keyword evidence="3" id="KW-1185">Reference proteome</keyword>
<dbReference type="GO" id="GO:0005740">
    <property type="term" value="C:mitochondrial envelope"/>
    <property type="evidence" value="ECO:0007669"/>
    <property type="project" value="TreeGrafter"/>
</dbReference>
<evidence type="ECO:0000256" key="1">
    <source>
        <dbReference type="SAM" id="MobiDB-lite"/>
    </source>
</evidence>
<evidence type="ECO:0000313" key="2">
    <source>
        <dbReference type="EMBL" id="SHO77159.1"/>
    </source>
</evidence>
<feature type="compositionally biased region" description="Basic and acidic residues" evidence="1">
    <location>
        <begin position="654"/>
        <end position="665"/>
    </location>
</feature>
<dbReference type="PANTHER" id="PTHR31014:SF0">
    <property type="entry name" value="MITOCHONDRIAL TRANSLATION SYSTEM COMPONENT PET127-RELATED"/>
    <property type="match status" value="1"/>
</dbReference>
<dbReference type="VEuPathDB" id="FungiDB:MSYG_1500"/>
<protein>
    <submittedName>
        <fullName evidence="2">Similar to S.cerevisiae protein PET127 (Protein with a role in 5'-end processing of mitochondrial RNAs)</fullName>
    </submittedName>
</protein>
<dbReference type="OMA" id="REYWDMV"/>
<dbReference type="InterPro" id="IPR013943">
    <property type="entry name" value="Pet127"/>
</dbReference>
<dbReference type="STRING" id="1230383.A0A1M8A444"/>
<dbReference type="EMBL" id="LT671822">
    <property type="protein sequence ID" value="SHO77159.1"/>
    <property type="molecule type" value="Genomic_DNA"/>
</dbReference>
<dbReference type="PANTHER" id="PTHR31014">
    <property type="entry name" value="MITOCHONDRIAL TRANSLATION SYSTEM COMPONENT PET127-RELATED"/>
    <property type="match status" value="1"/>
</dbReference>
<organism evidence="2 3">
    <name type="scientific">Malassezia sympodialis (strain ATCC 42132)</name>
    <name type="common">Atopic eczema-associated yeast</name>
    <dbReference type="NCBI Taxonomy" id="1230383"/>
    <lineage>
        <taxon>Eukaryota</taxon>
        <taxon>Fungi</taxon>
        <taxon>Dikarya</taxon>
        <taxon>Basidiomycota</taxon>
        <taxon>Ustilaginomycotina</taxon>
        <taxon>Malasseziomycetes</taxon>
        <taxon>Malasseziales</taxon>
        <taxon>Malasseziaceae</taxon>
        <taxon>Malassezia</taxon>
    </lineage>
</organism>
<feature type="region of interest" description="Disordered" evidence="1">
    <location>
        <begin position="654"/>
        <end position="676"/>
    </location>
</feature>
<sequence length="676" mass="77766">MRHRTDSKASEKDPSAKDRHPKKSTKSSECTNTLNSSDIEPESTKSPSPTRHEPASPQKPHVSRPTSLLHGDEAKRARIVRIEQHEKEKDLRQSFGRLTASDVQVVPVRPLREMKVAKLSHGLDRVLFNPGIHWLRDHRTGIYNFDPHLRRVLDVDLFDYSALPPYLTSSRDQELLDITKKQEKKYCGSTSSMTGLLSHCYYLLSRWKEPELRGFSSSFQDMPTGFSEGAKLPASIMLRYQPGGFYAIDADKKSDGEQDNTNYVLTSLGKSLEKFLTATPNEYAMYERVNSWKLTKEQRNQPEAYHYAETSKLLMRSQLDCQDPRLPNRTFDLKTRATVSIRNDRANYPEGSGYQIRFAMGQWESFEREYWDMVRAAFLKYNFQVRIGHMDGIFVAYHNTAEIFGFQYISLEEMNLRLFGSNEMGDQAYHMSLGLLERILDAATDHLPEETLSITLETRSGANSMSFIVESTASAKIMQFDVHVDRYLNGAFVRGPVDFTACHKDSNEAAWEDIMQGRYAQQLGDVRWHVDYCITPRLDFSEEKVRANLQDIRARQRLMRTMCIPNVDMLNEREAHRIDVLSKKKGALQRFLLERENGSAIGMPLAPGQQTTRQLIRRKGYLDLEKNGCQAPGTAIRWLRFPDATTKRIRELSQQGHERARKETNKQAIPTVYQPL</sequence>
<reference evidence="3" key="1">
    <citation type="journal article" date="2017" name="Nucleic Acids Res.">
        <title>Proteogenomics produces comprehensive and highly accurate protein-coding gene annotation in a complete genome assembly of Malassezia sympodialis.</title>
        <authorList>
            <person name="Zhu Y."/>
            <person name="Engstroem P.G."/>
            <person name="Tellgren-Roth C."/>
            <person name="Baudo C.D."/>
            <person name="Kennell J.C."/>
            <person name="Sun S."/>
            <person name="Billmyre R.B."/>
            <person name="Schroeder M.S."/>
            <person name="Andersson A."/>
            <person name="Holm T."/>
            <person name="Sigurgeirsson B."/>
            <person name="Wu G."/>
            <person name="Sankaranarayanan S.R."/>
            <person name="Siddharthan R."/>
            <person name="Sanyal K."/>
            <person name="Lundeberg J."/>
            <person name="Nystedt B."/>
            <person name="Boekhout T."/>
            <person name="Dawson T.L. Jr."/>
            <person name="Heitman J."/>
            <person name="Scheynius A."/>
            <person name="Lehtioe J."/>
        </authorList>
    </citation>
    <scope>NUCLEOTIDE SEQUENCE [LARGE SCALE GENOMIC DNA]</scope>
    <source>
        <strain evidence="3">ATCC 42132</strain>
    </source>
</reference>
<feature type="compositionally biased region" description="Basic and acidic residues" evidence="1">
    <location>
        <begin position="1"/>
        <end position="18"/>
    </location>
</feature>
<dbReference type="OrthoDB" id="10249045at2759"/>
<dbReference type="Proteomes" id="UP000186303">
    <property type="component" value="Chromosome 2"/>
</dbReference>
<evidence type="ECO:0000313" key="3">
    <source>
        <dbReference type="Proteomes" id="UP000186303"/>
    </source>
</evidence>
<dbReference type="GO" id="GO:0000964">
    <property type="term" value="P:mitochondrial RNA 5'-end processing"/>
    <property type="evidence" value="ECO:0007669"/>
    <property type="project" value="TreeGrafter"/>
</dbReference>